<proteinExistence type="predicted"/>
<feature type="non-terminal residue" evidence="1">
    <location>
        <position position="150"/>
    </location>
</feature>
<accession>A0A9N9IA10</accession>
<dbReference type="Proteomes" id="UP000789375">
    <property type="component" value="Unassembled WGS sequence"/>
</dbReference>
<name>A0A9N9IA10_FUNMO</name>
<keyword evidence="2" id="KW-1185">Reference proteome</keyword>
<gene>
    <name evidence="1" type="ORF">FMOSSE_LOCUS15369</name>
</gene>
<evidence type="ECO:0000313" key="1">
    <source>
        <dbReference type="EMBL" id="CAG8726340.1"/>
    </source>
</evidence>
<evidence type="ECO:0000313" key="2">
    <source>
        <dbReference type="Proteomes" id="UP000789375"/>
    </source>
</evidence>
<dbReference type="AlphaFoldDB" id="A0A9N9IA10"/>
<feature type="non-terminal residue" evidence="1">
    <location>
        <position position="1"/>
    </location>
</feature>
<protein>
    <submittedName>
        <fullName evidence="1">2254_t:CDS:1</fullName>
    </submittedName>
</protein>
<sequence>RRIERIEKELGYYARNNHLSSLAKHWIRNEILSLGGLLLNLFPNSKYGVRLRANATTQFTWLRVRLEMDYYTCENVDRNQVTKQILKCDLFRPISSVKLHNESILNNTIEGSMKILAYWIDETIRMGLKGILCLYHYFFKFEEKLRLLQL</sequence>
<reference evidence="1" key="1">
    <citation type="submission" date="2021-06" db="EMBL/GenBank/DDBJ databases">
        <authorList>
            <person name="Kallberg Y."/>
            <person name="Tangrot J."/>
            <person name="Rosling A."/>
        </authorList>
    </citation>
    <scope>NUCLEOTIDE SEQUENCE</scope>
    <source>
        <strain evidence="1">87-6 pot B 2015</strain>
    </source>
</reference>
<organism evidence="1 2">
    <name type="scientific">Funneliformis mosseae</name>
    <name type="common">Endomycorrhizal fungus</name>
    <name type="synonym">Glomus mosseae</name>
    <dbReference type="NCBI Taxonomy" id="27381"/>
    <lineage>
        <taxon>Eukaryota</taxon>
        <taxon>Fungi</taxon>
        <taxon>Fungi incertae sedis</taxon>
        <taxon>Mucoromycota</taxon>
        <taxon>Glomeromycotina</taxon>
        <taxon>Glomeromycetes</taxon>
        <taxon>Glomerales</taxon>
        <taxon>Glomeraceae</taxon>
        <taxon>Funneliformis</taxon>
    </lineage>
</organism>
<dbReference type="EMBL" id="CAJVPP010015229">
    <property type="protein sequence ID" value="CAG8726340.1"/>
    <property type="molecule type" value="Genomic_DNA"/>
</dbReference>
<comment type="caution">
    <text evidence="1">The sequence shown here is derived from an EMBL/GenBank/DDBJ whole genome shotgun (WGS) entry which is preliminary data.</text>
</comment>